<feature type="domain" description="PI-PLC Y-box" evidence="6">
    <location>
        <begin position="1"/>
        <end position="36"/>
    </location>
</feature>
<dbReference type="InterPro" id="IPR035892">
    <property type="entry name" value="C2_domain_sf"/>
</dbReference>
<dbReference type="SUPFAM" id="SSF51695">
    <property type="entry name" value="PLC-like phosphodiesterases"/>
    <property type="match status" value="1"/>
</dbReference>
<comment type="caution">
    <text evidence="7">The sequence shown here is derived from an EMBL/GenBank/DDBJ whole genome shotgun (WGS) entry which is preliminary data.</text>
</comment>
<evidence type="ECO:0000256" key="5">
    <source>
        <dbReference type="SAM" id="Coils"/>
    </source>
</evidence>
<accession>A0ABD6ECC3</accession>
<dbReference type="Proteomes" id="UP001608902">
    <property type="component" value="Unassembled WGS sequence"/>
</dbReference>
<evidence type="ECO:0000313" key="7">
    <source>
        <dbReference type="EMBL" id="MFH4977678.1"/>
    </source>
</evidence>
<keyword evidence="8" id="KW-1185">Reference proteome</keyword>
<dbReference type="CDD" id="cd00275">
    <property type="entry name" value="C2_PLC_like"/>
    <property type="match status" value="1"/>
</dbReference>
<dbReference type="EC" id="3.1.4.11" evidence="1"/>
<sequence length="501" mass="57430">MVALNMQTPDEPFQMNSAFFEHNGGSGYILKPSVMRKADAKYNPFETGNMDLVVPAYLSVNVISAQMLSILCDKRPSTYVEATFYGHFRDLSTYSKRKYRTKTVYENGINPIYTTDYSRDQFRYEKIIFPAMASVQLAVYEESGRLLCLRFLQVSSIQPGFCHFILRNAANKPMGPVTLFVLFKVRDYVDERSLPLVDVLQNPIAAMKKEQAASALFVNPIETLKMRESMLLALEETEPHVVPIGGQQHGDSVDESFEASLCSCSAAPVNYDRVSLGSDSPKELSSSLGTLITQDEVHALSIKSRHTSVVNPQVDSERLKTRFYLEDVDLPFITLEELESSPKVLKIEKSFRKKHVGADELLEFVGNRSSSSLTNQFSGALLNTYLKYERERYEQLMIIAEQNRKKLLKRIDMTHRCEAKQLNKLSHQKRYEETMRMNDRTLEVIVDMREKYVKLGVEEQRRLNHAKESRIKEVEDKFEKLKAEAHSSMETRLRRVDAALH</sequence>
<evidence type="ECO:0000256" key="2">
    <source>
        <dbReference type="ARBA" id="ARBA00022801"/>
    </source>
</evidence>
<evidence type="ECO:0000256" key="3">
    <source>
        <dbReference type="ARBA" id="ARBA00022963"/>
    </source>
</evidence>
<dbReference type="AlphaFoldDB" id="A0ABD6ECC3"/>
<dbReference type="EMBL" id="JBGFUD010002507">
    <property type="protein sequence ID" value="MFH4977678.1"/>
    <property type="molecule type" value="Genomic_DNA"/>
</dbReference>
<name>A0ABD6ECC3_9BILA</name>
<proteinExistence type="predicted"/>
<evidence type="ECO:0000313" key="8">
    <source>
        <dbReference type="Proteomes" id="UP001608902"/>
    </source>
</evidence>
<evidence type="ECO:0000256" key="1">
    <source>
        <dbReference type="ARBA" id="ARBA00012368"/>
    </source>
</evidence>
<keyword evidence="4" id="KW-0443">Lipid metabolism</keyword>
<dbReference type="PROSITE" id="PS50008">
    <property type="entry name" value="PIPLC_Y_DOMAIN"/>
    <property type="match status" value="1"/>
</dbReference>
<feature type="coiled-coil region" evidence="5">
    <location>
        <begin position="457"/>
        <end position="491"/>
    </location>
</feature>
<dbReference type="PANTHER" id="PTHR10336">
    <property type="entry name" value="PHOSPHOINOSITIDE-SPECIFIC PHOSPHOLIPASE C FAMILY PROTEIN"/>
    <property type="match status" value="1"/>
</dbReference>
<keyword evidence="2" id="KW-0378">Hydrolase</keyword>
<dbReference type="InterPro" id="IPR017946">
    <property type="entry name" value="PLC-like_Pdiesterase_TIM-brl"/>
</dbReference>
<protein>
    <recommendedName>
        <fullName evidence="1">phosphoinositide phospholipase C</fullName>
        <ecNumber evidence="1">3.1.4.11</ecNumber>
    </recommendedName>
</protein>
<keyword evidence="5" id="KW-0175">Coiled coil</keyword>
<gene>
    <name evidence="7" type="ORF">AB6A40_004387</name>
</gene>
<dbReference type="InterPro" id="IPR001711">
    <property type="entry name" value="PLipase_C_Pinositol-sp_Y"/>
</dbReference>
<dbReference type="Gene3D" id="3.20.20.190">
    <property type="entry name" value="Phosphatidylinositol (PI) phosphodiesterase"/>
    <property type="match status" value="1"/>
</dbReference>
<organism evidence="7 8">
    <name type="scientific">Gnathostoma spinigerum</name>
    <dbReference type="NCBI Taxonomy" id="75299"/>
    <lineage>
        <taxon>Eukaryota</taxon>
        <taxon>Metazoa</taxon>
        <taxon>Ecdysozoa</taxon>
        <taxon>Nematoda</taxon>
        <taxon>Chromadorea</taxon>
        <taxon>Rhabditida</taxon>
        <taxon>Spirurina</taxon>
        <taxon>Gnathostomatomorpha</taxon>
        <taxon>Gnathostomatoidea</taxon>
        <taxon>Gnathostomatidae</taxon>
        <taxon>Gnathostoma</taxon>
    </lineage>
</organism>
<reference evidence="7 8" key="1">
    <citation type="submission" date="2024-08" db="EMBL/GenBank/DDBJ databases">
        <title>Gnathostoma spinigerum genome.</title>
        <authorList>
            <person name="Gonzalez-Bertolin B."/>
            <person name="Monzon S."/>
            <person name="Zaballos A."/>
            <person name="Jimenez P."/>
            <person name="Dekumyoy P."/>
            <person name="Varona S."/>
            <person name="Cuesta I."/>
            <person name="Sumanam S."/>
            <person name="Adisakwattana P."/>
            <person name="Gasser R.B."/>
            <person name="Hernandez-Gonzalez A."/>
            <person name="Young N.D."/>
            <person name="Perteguer M.J."/>
        </authorList>
    </citation>
    <scope>NUCLEOTIDE SEQUENCE [LARGE SCALE GENOMIC DNA]</scope>
    <source>
        <strain evidence="7">AL3</strain>
        <tissue evidence="7">Liver</tissue>
    </source>
</reference>
<dbReference type="GO" id="GO:0016042">
    <property type="term" value="P:lipid catabolic process"/>
    <property type="evidence" value="ECO:0007669"/>
    <property type="project" value="UniProtKB-KW"/>
</dbReference>
<dbReference type="Gene3D" id="2.60.40.150">
    <property type="entry name" value="C2 domain"/>
    <property type="match status" value="1"/>
</dbReference>
<dbReference type="SUPFAM" id="SSF49562">
    <property type="entry name" value="C2 domain (Calcium/lipid-binding domain, CaLB)"/>
    <property type="match status" value="1"/>
</dbReference>
<dbReference type="Pfam" id="PF00387">
    <property type="entry name" value="PI-PLC-Y"/>
    <property type="match status" value="1"/>
</dbReference>
<keyword evidence="3" id="KW-0442">Lipid degradation</keyword>
<dbReference type="GO" id="GO:0004435">
    <property type="term" value="F:phosphatidylinositol-4,5-bisphosphate phospholipase C activity"/>
    <property type="evidence" value="ECO:0007669"/>
    <property type="project" value="UniProtKB-EC"/>
</dbReference>
<dbReference type="InterPro" id="IPR001192">
    <property type="entry name" value="PI-PLC_fam"/>
</dbReference>
<dbReference type="PANTHER" id="PTHR10336:SF36">
    <property type="entry name" value="1-PHOSPHATIDYLINOSITOL 4,5-BISPHOSPHATE PHOSPHODIESTERASE BETA-4"/>
    <property type="match status" value="1"/>
</dbReference>
<evidence type="ECO:0000256" key="4">
    <source>
        <dbReference type="ARBA" id="ARBA00023098"/>
    </source>
</evidence>
<evidence type="ECO:0000259" key="6">
    <source>
        <dbReference type="PROSITE" id="PS50008"/>
    </source>
</evidence>